<comment type="caution">
    <text evidence="1">The sequence shown here is derived from an EMBL/GenBank/DDBJ whole genome shotgun (WGS) entry which is preliminary data.</text>
</comment>
<dbReference type="EMBL" id="VSSQ01003135">
    <property type="protein sequence ID" value="MPM19223.1"/>
    <property type="molecule type" value="Genomic_DNA"/>
</dbReference>
<sequence>MAGTIEDQMLVDLVGHDERVVPMCQVDDVLQGLSGKHCTGRVVRVIDDDQPGLVGDHRVELVQIGLKIRCPQRHGDVPAAGQTDDRGIGIVEGLKGDHLVARFHQRQDGGGNGLGCPGGDQDLGARIGLQTIEALLVLADRRT</sequence>
<reference evidence="1" key="1">
    <citation type="submission" date="2019-08" db="EMBL/GenBank/DDBJ databases">
        <authorList>
            <person name="Kucharzyk K."/>
            <person name="Murdoch R.W."/>
            <person name="Higgins S."/>
            <person name="Loffler F."/>
        </authorList>
    </citation>
    <scope>NUCLEOTIDE SEQUENCE</scope>
</reference>
<accession>A0A644XY61</accession>
<proteinExistence type="predicted"/>
<name>A0A644XY61_9ZZZZ</name>
<dbReference type="AlphaFoldDB" id="A0A644XY61"/>
<evidence type="ECO:0000313" key="1">
    <source>
        <dbReference type="EMBL" id="MPM19223.1"/>
    </source>
</evidence>
<organism evidence="1">
    <name type="scientific">bioreactor metagenome</name>
    <dbReference type="NCBI Taxonomy" id="1076179"/>
    <lineage>
        <taxon>unclassified sequences</taxon>
        <taxon>metagenomes</taxon>
        <taxon>ecological metagenomes</taxon>
    </lineage>
</organism>
<gene>
    <name evidence="1" type="ORF">SDC9_65641</name>
</gene>
<protein>
    <submittedName>
        <fullName evidence="1">Uncharacterized protein</fullName>
    </submittedName>
</protein>